<reference evidence="5" key="1">
    <citation type="submission" date="2024-05" db="EMBL/GenBank/DDBJ databases">
        <authorList>
            <person name="Bunk B."/>
            <person name="Swiderski J."/>
            <person name="Sproer C."/>
            <person name="Thiel V."/>
        </authorList>
    </citation>
    <scope>NUCLEOTIDE SEQUENCE</scope>
    <source>
        <strain evidence="5">DSM 17735</strain>
    </source>
</reference>
<protein>
    <submittedName>
        <fullName evidence="5">Crp/Fnr family transcriptional regulator</fullName>
    </submittedName>
</protein>
<dbReference type="InterPro" id="IPR014710">
    <property type="entry name" value="RmlC-like_jellyroll"/>
</dbReference>
<dbReference type="SUPFAM" id="SSF51206">
    <property type="entry name" value="cAMP-binding domain-like"/>
    <property type="match status" value="1"/>
</dbReference>
<proteinExistence type="predicted"/>
<dbReference type="GO" id="GO:0005829">
    <property type="term" value="C:cytosol"/>
    <property type="evidence" value="ECO:0007669"/>
    <property type="project" value="TreeGrafter"/>
</dbReference>
<keyword evidence="2" id="KW-0238">DNA-binding</keyword>
<organism evidence="5">
    <name type="scientific">Polaromonas hydrogenivorans</name>
    <dbReference type="NCBI Taxonomy" id="335476"/>
    <lineage>
        <taxon>Bacteria</taxon>
        <taxon>Pseudomonadati</taxon>
        <taxon>Pseudomonadota</taxon>
        <taxon>Betaproteobacteria</taxon>
        <taxon>Burkholderiales</taxon>
        <taxon>Comamonadaceae</taxon>
        <taxon>Polaromonas</taxon>
    </lineage>
</organism>
<keyword evidence="3" id="KW-0804">Transcription</keyword>
<evidence type="ECO:0000256" key="3">
    <source>
        <dbReference type="ARBA" id="ARBA00023163"/>
    </source>
</evidence>
<dbReference type="AlphaFoldDB" id="A0AAU7LN81"/>
<dbReference type="RefSeq" id="WP_349277374.1">
    <property type="nucleotide sequence ID" value="NZ_CBCSCU010000024.1"/>
</dbReference>
<dbReference type="InterPro" id="IPR012318">
    <property type="entry name" value="HTH_CRP"/>
</dbReference>
<accession>A0AAU7LN81</accession>
<gene>
    <name evidence="5" type="ORF">ABLV49_14250</name>
</gene>
<name>A0AAU7LN81_9BURK</name>
<dbReference type="GO" id="GO:0003700">
    <property type="term" value="F:DNA-binding transcription factor activity"/>
    <property type="evidence" value="ECO:0007669"/>
    <property type="project" value="TreeGrafter"/>
</dbReference>
<sequence>MKAVENHLIELLPARDRARLLAICEPVELVLSEVLCEPGKPTRHVYFPTRGYISLVALVDGSPGVEGGMVGREGMLGAQLALGVLTAPLHALVQGSGTAWRIATLPFRRELARSPALRRGLHRYLYVLMAQQATSAACLRFHLIGQRLARWLLMSQDRAHCDSFHLTHEFLAYMLGMRRVGVTAAASALQRSGLIEYHRGEIRVLDRSGLEAAACSCYATSQQTYNDLLWPGEARQAVCASKQTVQS</sequence>
<evidence type="ECO:0000259" key="4">
    <source>
        <dbReference type="PROSITE" id="PS51063"/>
    </source>
</evidence>
<dbReference type="InterPro" id="IPR018490">
    <property type="entry name" value="cNMP-bd_dom_sf"/>
</dbReference>
<evidence type="ECO:0000313" key="5">
    <source>
        <dbReference type="EMBL" id="XBP69060.1"/>
    </source>
</evidence>
<dbReference type="GO" id="GO:0003677">
    <property type="term" value="F:DNA binding"/>
    <property type="evidence" value="ECO:0007669"/>
    <property type="project" value="UniProtKB-KW"/>
</dbReference>
<dbReference type="PANTHER" id="PTHR24567">
    <property type="entry name" value="CRP FAMILY TRANSCRIPTIONAL REGULATORY PROTEIN"/>
    <property type="match status" value="1"/>
</dbReference>
<evidence type="ECO:0000256" key="1">
    <source>
        <dbReference type="ARBA" id="ARBA00023015"/>
    </source>
</evidence>
<dbReference type="CDD" id="cd00038">
    <property type="entry name" value="CAP_ED"/>
    <property type="match status" value="1"/>
</dbReference>
<keyword evidence="1" id="KW-0805">Transcription regulation</keyword>
<evidence type="ECO:0000256" key="2">
    <source>
        <dbReference type="ARBA" id="ARBA00023125"/>
    </source>
</evidence>
<dbReference type="EMBL" id="CP157675">
    <property type="protein sequence ID" value="XBP69060.1"/>
    <property type="molecule type" value="Genomic_DNA"/>
</dbReference>
<dbReference type="Pfam" id="PF13545">
    <property type="entry name" value="HTH_Crp_2"/>
    <property type="match status" value="1"/>
</dbReference>
<feature type="domain" description="HTH crp-type" evidence="4">
    <location>
        <begin position="142"/>
        <end position="208"/>
    </location>
</feature>
<dbReference type="InterPro" id="IPR000595">
    <property type="entry name" value="cNMP-bd_dom"/>
</dbReference>
<dbReference type="PROSITE" id="PS51063">
    <property type="entry name" value="HTH_CRP_2"/>
    <property type="match status" value="1"/>
</dbReference>
<dbReference type="InterPro" id="IPR050397">
    <property type="entry name" value="Env_Response_Regulators"/>
</dbReference>
<dbReference type="InterPro" id="IPR036390">
    <property type="entry name" value="WH_DNA-bd_sf"/>
</dbReference>
<dbReference type="PANTHER" id="PTHR24567:SF74">
    <property type="entry name" value="HTH-TYPE TRANSCRIPTIONAL REGULATOR ARCR"/>
    <property type="match status" value="1"/>
</dbReference>
<dbReference type="Gene3D" id="2.60.120.10">
    <property type="entry name" value="Jelly Rolls"/>
    <property type="match status" value="1"/>
</dbReference>
<dbReference type="SUPFAM" id="SSF46785">
    <property type="entry name" value="Winged helix' DNA-binding domain"/>
    <property type="match status" value="1"/>
</dbReference>